<feature type="domain" description="Major facilitator superfamily (MFS) profile" evidence="7">
    <location>
        <begin position="256"/>
        <end position="450"/>
    </location>
</feature>
<dbReference type="RefSeq" id="WP_099150205.1">
    <property type="nucleotide sequence ID" value="NZ_PDUD01000018.1"/>
</dbReference>
<dbReference type="GO" id="GO:0012505">
    <property type="term" value="C:endomembrane system"/>
    <property type="evidence" value="ECO:0007669"/>
    <property type="project" value="UniProtKB-SubCell"/>
</dbReference>
<keyword evidence="4 6" id="KW-1133">Transmembrane helix</keyword>
<evidence type="ECO:0000256" key="2">
    <source>
        <dbReference type="ARBA" id="ARBA00022448"/>
    </source>
</evidence>
<feature type="transmembrane region" description="Helical" evidence="6">
    <location>
        <begin position="70"/>
        <end position="89"/>
    </location>
</feature>
<keyword evidence="9" id="KW-1185">Reference proteome</keyword>
<dbReference type="PANTHER" id="PTHR23519:SF1">
    <property type="entry name" value="AUTOPHAGY-RELATED PROTEIN 22"/>
    <property type="match status" value="1"/>
</dbReference>
<proteinExistence type="predicted"/>
<evidence type="ECO:0000256" key="1">
    <source>
        <dbReference type="ARBA" id="ARBA00004127"/>
    </source>
</evidence>
<name>A0A2D0NCJ1_FLAN2</name>
<feature type="transmembrane region" description="Helical" evidence="6">
    <location>
        <begin position="293"/>
        <end position="312"/>
    </location>
</feature>
<dbReference type="OrthoDB" id="9768783at2"/>
<dbReference type="GO" id="GO:0022857">
    <property type="term" value="F:transmembrane transporter activity"/>
    <property type="evidence" value="ECO:0007669"/>
    <property type="project" value="InterPro"/>
</dbReference>
<dbReference type="Gene3D" id="1.20.1250.20">
    <property type="entry name" value="MFS general substrate transporter like domains"/>
    <property type="match status" value="1"/>
</dbReference>
<protein>
    <submittedName>
        <fullName evidence="8">MFS transporter</fullName>
    </submittedName>
</protein>
<feature type="transmembrane region" description="Helical" evidence="6">
    <location>
        <begin position="168"/>
        <end position="186"/>
    </location>
</feature>
<dbReference type="InterPro" id="IPR020846">
    <property type="entry name" value="MFS_dom"/>
</dbReference>
<feature type="transmembrane region" description="Helical" evidence="6">
    <location>
        <begin position="126"/>
        <end position="147"/>
    </location>
</feature>
<evidence type="ECO:0000256" key="6">
    <source>
        <dbReference type="SAM" id="Phobius"/>
    </source>
</evidence>
<keyword evidence="5 6" id="KW-0472">Membrane</keyword>
<dbReference type="SUPFAM" id="SSF103473">
    <property type="entry name" value="MFS general substrate transporter"/>
    <property type="match status" value="1"/>
</dbReference>
<feature type="transmembrane region" description="Helical" evidence="6">
    <location>
        <begin position="32"/>
        <end position="50"/>
    </location>
</feature>
<dbReference type="InterPro" id="IPR036259">
    <property type="entry name" value="MFS_trans_sf"/>
</dbReference>
<feature type="transmembrane region" description="Helical" evidence="6">
    <location>
        <begin position="101"/>
        <end position="120"/>
    </location>
</feature>
<dbReference type="Pfam" id="PF11700">
    <property type="entry name" value="ATG22"/>
    <property type="match status" value="1"/>
</dbReference>
<feature type="transmembrane region" description="Helical" evidence="6">
    <location>
        <begin position="417"/>
        <end position="435"/>
    </location>
</feature>
<feature type="transmembrane region" description="Helical" evidence="6">
    <location>
        <begin position="259"/>
        <end position="281"/>
    </location>
</feature>
<keyword evidence="2" id="KW-0813">Transport</keyword>
<feature type="transmembrane region" description="Helical" evidence="6">
    <location>
        <begin position="324"/>
        <end position="341"/>
    </location>
</feature>
<evidence type="ECO:0000256" key="5">
    <source>
        <dbReference type="ARBA" id="ARBA00023136"/>
    </source>
</evidence>
<dbReference type="AlphaFoldDB" id="A0A2D0NCJ1"/>
<feature type="transmembrane region" description="Helical" evidence="6">
    <location>
        <begin position="198"/>
        <end position="216"/>
    </location>
</feature>
<evidence type="ECO:0000256" key="3">
    <source>
        <dbReference type="ARBA" id="ARBA00022692"/>
    </source>
</evidence>
<evidence type="ECO:0000259" key="7">
    <source>
        <dbReference type="PROSITE" id="PS50850"/>
    </source>
</evidence>
<sequence length="450" mass="49979">MDTPTQTSPHDHGSASELDNPKTINGWALFDWANSSFALVITVAIFPAYFLAVTDDVISVFGFEMYNSTLFAYAISFAYLIIAILSPLLSGIADYGGKKKFFLKLFTTVGSLGCISLFFFQGNETLGLGTIGFMLGLIGFAGGLVFYNSYLPEIASEKNYDRVSAKGFAYGYIGSILLLIINLLMLQKPDWFGLPEEGTLAARISFLMVGLWWIGFAQIPFKRLPSDPENKPQKRLIQKGIDELKRVWQAIKLQHNTKFFLFSFFCYSAGVQTVLFLASTFAEKELEFAGSDLIILVLILQLVAVVGAYLFAKLSDVKGNKISLITMLVIWTFICITAYFVYSKLQFYLVAAGVGMVMGGIQSLSRSTYSKLLPASTKDTTSYFSFYDVLEKVAIILGTFLFGFFEMITGSMRNSVLMLGFFFIVSIVIILRIKIVPAQIDEQHIADIKA</sequence>
<keyword evidence="3 6" id="KW-0812">Transmembrane</keyword>
<evidence type="ECO:0000313" key="8">
    <source>
        <dbReference type="EMBL" id="PHN06221.1"/>
    </source>
</evidence>
<organism evidence="8 9">
    <name type="scientific">Flavilitoribacter nigricans (strain ATCC 23147 / DSM 23189 / NBRC 102662 / NCIMB 1420 / SS-2)</name>
    <name type="common">Lewinella nigricans</name>
    <dbReference type="NCBI Taxonomy" id="1122177"/>
    <lineage>
        <taxon>Bacteria</taxon>
        <taxon>Pseudomonadati</taxon>
        <taxon>Bacteroidota</taxon>
        <taxon>Saprospiria</taxon>
        <taxon>Saprospirales</taxon>
        <taxon>Lewinellaceae</taxon>
        <taxon>Flavilitoribacter</taxon>
    </lineage>
</organism>
<accession>A0A2D0NCJ1</accession>
<evidence type="ECO:0000313" key="9">
    <source>
        <dbReference type="Proteomes" id="UP000223913"/>
    </source>
</evidence>
<feature type="transmembrane region" description="Helical" evidence="6">
    <location>
        <begin position="347"/>
        <end position="365"/>
    </location>
</feature>
<comment type="caution">
    <text evidence="8">The sequence shown here is derived from an EMBL/GenBank/DDBJ whole genome shotgun (WGS) entry which is preliminary data.</text>
</comment>
<evidence type="ECO:0000256" key="4">
    <source>
        <dbReference type="ARBA" id="ARBA00022989"/>
    </source>
</evidence>
<dbReference type="Proteomes" id="UP000223913">
    <property type="component" value="Unassembled WGS sequence"/>
</dbReference>
<dbReference type="EMBL" id="PDUD01000018">
    <property type="protein sequence ID" value="PHN06221.1"/>
    <property type="molecule type" value="Genomic_DNA"/>
</dbReference>
<dbReference type="PANTHER" id="PTHR23519">
    <property type="entry name" value="AUTOPHAGY-RELATED PROTEIN 22"/>
    <property type="match status" value="1"/>
</dbReference>
<comment type="subcellular location">
    <subcellularLocation>
        <location evidence="1">Endomembrane system</location>
        <topology evidence="1">Multi-pass membrane protein</topology>
    </subcellularLocation>
</comment>
<reference evidence="8 9" key="1">
    <citation type="submission" date="2017-10" db="EMBL/GenBank/DDBJ databases">
        <title>The draft genome sequence of Lewinella nigricans NBRC 102662.</title>
        <authorList>
            <person name="Wang K."/>
        </authorList>
    </citation>
    <scope>NUCLEOTIDE SEQUENCE [LARGE SCALE GENOMIC DNA]</scope>
    <source>
        <strain evidence="8 9">NBRC 102662</strain>
    </source>
</reference>
<feature type="transmembrane region" description="Helical" evidence="6">
    <location>
        <begin position="386"/>
        <end position="405"/>
    </location>
</feature>
<dbReference type="InterPro" id="IPR050495">
    <property type="entry name" value="ATG22/LtaA_families"/>
</dbReference>
<dbReference type="PROSITE" id="PS50850">
    <property type="entry name" value="MFS"/>
    <property type="match status" value="1"/>
</dbReference>
<dbReference type="InterPro" id="IPR024671">
    <property type="entry name" value="Atg22-like"/>
</dbReference>
<gene>
    <name evidence="8" type="ORF">CRP01_11605</name>
</gene>